<evidence type="ECO:0000259" key="1">
    <source>
        <dbReference type="SMART" id="SM00474"/>
    </source>
</evidence>
<dbReference type="InterPro" id="IPR036397">
    <property type="entry name" value="RNaseH_sf"/>
</dbReference>
<evidence type="ECO:0000313" key="2">
    <source>
        <dbReference type="EMBL" id="KAF3432785.1"/>
    </source>
</evidence>
<gene>
    <name evidence="2" type="ORF">FNV43_RR23887</name>
</gene>
<evidence type="ECO:0000313" key="3">
    <source>
        <dbReference type="Proteomes" id="UP000796880"/>
    </source>
</evidence>
<dbReference type="Pfam" id="PF01927">
    <property type="entry name" value="Mut7-C"/>
    <property type="match status" value="1"/>
</dbReference>
<dbReference type="Proteomes" id="UP000796880">
    <property type="component" value="Unassembled WGS sequence"/>
</dbReference>
<reference evidence="2" key="1">
    <citation type="submission" date="2020-03" db="EMBL/GenBank/DDBJ databases">
        <title>A high-quality chromosome-level genome assembly of a woody plant with both climbing and erect habits, Rhamnella rubrinervis.</title>
        <authorList>
            <person name="Lu Z."/>
            <person name="Yang Y."/>
            <person name="Zhu X."/>
            <person name="Sun Y."/>
        </authorList>
    </citation>
    <scope>NUCLEOTIDE SEQUENCE</scope>
    <source>
        <strain evidence="2">BYM</strain>
        <tissue evidence="2">Leaf</tissue>
    </source>
</reference>
<dbReference type="EMBL" id="VOIH02000011">
    <property type="protein sequence ID" value="KAF3432785.1"/>
    <property type="molecule type" value="Genomic_DNA"/>
</dbReference>
<keyword evidence="3" id="KW-1185">Reference proteome</keyword>
<dbReference type="InterPro" id="IPR002782">
    <property type="entry name" value="Mut7-C_RNAse_dom"/>
</dbReference>
<dbReference type="GO" id="GO:0008408">
    <property type="term" value="F:3'-5' exonuclease activity"/>
    <property type="evidence" value="ECO:0007669"/>
    <property type="project" value="InterPro"/>
</dbReference>
<protein>
    <recommendedName>
        <fullName evidence="1">3'-5' exonuclease domain-containing protein</fullName>
    </recommendedName>
</protein>
<feature type="domain" description="3'-5' exonuclease" evidence="1">
    <location>
        <begin position="11"/>
        <end position="218"/>
    </location>
</feature>
<proteinExistence type="predicted"/>
<accession>A0A8K0DKQ1</accession>
<sequence length="529" mass="60117">MDSDSIMPLKIHVVSSTDSPEFAHLTRVLTRSSVIGLDAEWKPIRAPQKSTFPTVSLLQLACQLSTRPGENSDELKDSVVFLLDLSSIPLTSVWELLKDVFVSPDILKLGFRFKQDLIYLSSTFSSHGCDPGFDRVEPFLDITNIYSYLQPKQPGKKMPKEIKSLATICKELLGFSLSKELQCSDWSHRPLTDAQKMYAALDAHCLLDIFKVFQTKVINEVAGNLTNELSESDPSNVNVGLKEILEKDDSCDKIIRLKFSEALDIVRATASSNIFQKIPTVDGMVLRSQQRSTLPMDESLLKIVKKYGEIFFLTESDKKPRITKKKGKKRSSVGLICKERRLENCDEWQGPPPWDLAIGGNGCPKFLCDVMVEGLAKHLRCVGIDAAIPHSKKPDPRELIDHAQRESRVLLTRDAKLLRHEYIIKNQIYRVKSLLKNEQLLEVIETFQLIVREDQLMSRCAKCNGKFIQKPLSTEEAIEAAKGFQRIPSCLFDKNLEFWQCMDCNQLYWEGTQYHNAVQKFINVCKLNE</sequence>
<dbReference type="Gene3D" id="3.30.420.10">
    <property type="entry name" value="Ribonuclease H-like superfamily/Ribonuclease H"/>
    <property type="match status" value="1"/>
</dbReference>
<dbReference type="InterPro" id="IPR012337">
    <property type="entry name" value="RNaseH-like_sf"/>
</dbReference>
<dbReference type="AlphaFoldDB" id="A0A8K0DKQ1"/>
<dbReference type="SUPFAM" id="SSF53098">
    <property type="entry name" value="Ribonuclease H-like"/>
    <property type="match status" value="1"/>
</dbReference>
<dbReference type="GO" id="GO:0006139">
    <property type="term" value="P:nucleobase-containing compound metabolic process"/>
    <property type="evidence" value="ECO:0007669"/>
    <property type="project" value="InterPro"/>
</dbReference>
<dbReference type="PANTHER" id="PTHR47765">
    <property type="entry name" value="3'-5' EXONUCLEASE DOMAIN-CONTAINING PROTEIN"/>
    <property type="match status" value="1"/>
</dbReference>
<organism evidence="2 3">
    <name type="scientific">Rhamnella rubrinervis</name>
    <dbReference type="NCBI Taxonomy" id="2594499"/>
    <lineage>
        <taxon>Eukaryota</taxon>
        <taxon>Viridiplantae</taxon>
        <taxon>Streptophyta</taxon>
        <taxon>Embryophyta</taxon>
        <taxon>Tracheophyta</taxon>
        <taxon>Spermatophyta</taxon>
        <taxon>Magnoliopsida</taxon>
        <taxon>eudicotyledons</taxon>
        <taxon>Gunneridae</taxon>
        <taxon>Pentapetalae</taxon>
        <taxon>rosids</taxon>
        <taxon>fabids</taxon>
        <taxon>Rosales</taxon>
        <taxon>Rhamnaceae</taxon>
        <taxon>rhamnoid group</taxon>
        <taxon>Rhamneae</taxon>
        <taxon>Rhamnella</taxon>
    </lineage>
</organism>
<dbReference type="OrthoDB" id="10261556at2759"/>
<dbReference type="InterPro" id="IPR052408">
    <property type="entry name" value="Exonuclease_MUT-7-like"/>
</dbReference>
<name>A0A8K0DKQ1_9ROSA</name>
<dbReference type="GO" id="GO:0003676">
    <property type="term" value="F:nucleic acid binding"/>
    <property type="evidence" value="ECO:0007669"/>
    <property type="project" value="InterPro"/>
</dbReference>
<dbReference type="SMART" id="SM00474">
    <property type="entry name" value="35EXOc"/>
    <property type="match status" value="1"/>
</dbReference>
<dbReference type="InterPro" id="IPR002562">
    <property type="entry name" value="3'-5'_exonuclease_dom"/>
</dbReference>
<dbReference type="Pfam" id="PF01612">
    <property type="entry name" value="DNA_pol_A_exo1"/>
    <property type="match status" value="1"/>
</dbReference>
<comment type="caution">
    <text evidence="2">The sequence shown here is derived from an EMBL/GenBank/DDBJ whole genome shotgun (WGS) entry which is preliminary data.</text>
</comment>
<dbReference type="PANTHER" id="PTHR47765:SF2">
    <property type="entry name" value="EXONUCLEASE MUT-7 HOMOLOG"/>
    <property type="match status" value="1"/>
</dbReference>